<dbReference type="RefSeq" id="WP_071389225.1">
    <property type="nucleotide sequence ID" value="NZ_MLQS01000007.1"/>
</dbReference>
<evidence type="ECO:0000313" key="3">
    <source>
        <dbReference type="Proteomes" id="UP000180057"/>
    </source>
</evidence>
<organism evidence="2 3">
    <name type="scientific">Anaerobacillus alkalidiazotrophicus</name>
    <dbReference type="NCBI Taxonomy" id="472963"/>
    <lineage>
        <taxon>Bacteria</taxon>
        <taxon>Bacillati</taxon>
        <taxon>Bacillota</taxon>
        <taxon>Bacilli</taxon>
        <taxon>Bacillales</taxon>
        <taxon>Bacillaceae</taxon>
        <taxon>Anaerobacillus</taxon>
    </lineage>
</organism>
<evidence type="ECO:0000256" key="1">
    <source>
        <dbReference type="SAM" id="Coils"/>
    </source>
</evidence>
<dbReference type="EMBL" id="MLQS01000007">
    <property type="protein sequence ID" value="OIJ20751.1"/>
    <property type="molecule type" value="Genomic_DNA"/>
</dbReference>
<keyword evidence="1" id="KW-0175">Coiled coil</keyword>
<proteinExistence type="predicted"/>
<dbReference type="STRING" id="472963.BKP45_08095"/>
<name>A0A1S2M7W1_9BACI</name>
<accession>A0A1S2M7W1</accession>
<dbReference type="Proteomes" id="UP000180057">
    <property type="component" value="Unassembled WGS sequence"/>
</dbReference>
<evidence type="ECO:0000313" key="2">
    <source>
        <dbReference type="EMBL" id="OIJ20751.1"/>
    </source>
</evidence>
<feature type="coiled-coil region" evidence="1">
    <location>
        <begin position="30"/>
        <end position="79"/>
    </location>
</feature>
<keyword evidence="3" id="KW-1185">Reference proteome</keyword>
<comment type="caution">
    <text evidence="2">The sequence shown here is derived from an EMBL/GenBank/DDBJ whole genome shotgun (WGS) entry which is preliminary data.</text>
</comment>
<reference evidence="2 3" key="1">
    <citation type="submission" date="2016-10" db="EMBL/GenBank/DDBJ databases">
        <title>Draft genome sequences of four alkaliphilic bacteria belonging to the Anaerobacillus genus.</title>
        <authorList>
            <person name="Bassil N.M."/>
            <person name="Lloyd J.R."/>
        </authorList>
    </citation>
    <scope>NUCLEOTIDE SEQUENCE [LARGE SCALE GENOMIC DNA]</scope>
    <source>
        <strain evidence="2 3">DSM 22531</strain>
    </source>
</reference>
<dbReference type="AlphaFoldDB" id="A0A1S2M7W1"/>
<gene>
    <name evidence="2" type="ORF">BKP45_08095</name>
</gene>
<sequence>MGSVAEKTLGQIHETNILMNSSIYETMEAVQDTKETINEISKDLEELQEETSKSLQKNKKELQKEIKQLENNVKSEISESTNQSLTIICNRTTAIEKSTSELNKGNQKSFVKIQEQQNQHIKCLQKSFADQNKFLIENDKALHKRLSVLENNQLEILNKLAQLDRALTKTNEKNNQNSQALTAKVDEQTVQLLKSQKKWFVFVLILVFIGYLL</sequence>
<protein>
    <submittedName>
        <fullName evidence="2">Uncharacterized protein</fullName>
    </submittedName>
</protein>
<dbReference type="OrthoDB" id="9830620at2"/>